<feature type="signal peptide" evidence="1">
    <location>
        <begin position="1"/>
        <end position="19"/>
    </location>
</feature>
<dbReference type="GO" id="GO:0008061">
    <property type="term" value="F:chitin binding"/>
    <property type="evidence" value="ECO:0007669"/>
    <property type="project" value="InterPro"/>
</dbReference>
<evidence type="ECO:0000259" key="2">
    <source>
        <dbReference type="SMART" id="SM00494"/>
    </source>
</evidence>
<sequence>MTSLKVIFLIIFIIYYANCSSAPTYSASFFSKYIDPTSAVLSIDTAYQDSCATRQAPGFVCMDCRVLARCIFRGNQWDTIALEACDEGQGLFCNPNEQRCSANTGPCHPGTGGGVETIFACSSSGIFPDPYNCQQYHMCFPHGPNLLSVTVLCGDSVAYNPVTNDCSLPTTHSVCSGNVFTCDYVGQMGAWPLNPNIYYMCMARSNGVRVLFPQIFRCPLGQVFSNDDCVPGSSGGLLPPGSNNNDGFICQRPGLFFDQSNCRSYFFCDGSLRSQRIMCPTGTYFNRMVSGCVRGTCV</sequence>
<keyword evidence="1" id="KW-0732">Signal</keyword>
<feature type="chain" id="PRO_5040418163" description="Chitin-binding type-2 domain-containing protein" evidence="1">
    <location>
        <begin position="20"/>
        <end position="298"/>
    </location>
</feature>
<dbReference type="EMBL" id="OU895878">
    <property type="protein sequence ID" value="CAG9801844.1"/>
    <property type="molecule type" value="Genomic_DNA"/>
</dbReference>
<dbReference type="OrthoDB" id="6597859at2759"/>
<feature type="domain" description="Chitin-binding type-2" evidence="2">
    <location>
        <begin position="180"/>
        <end position="236"/>
    </location>
</feature>
<proteinExistence type="predicted"/>
<dbReference type="SMART" id="SM00494">
    <property type="entry name" value="ChtBD2"/>
    <property type="match status" value="3"/>
</dbReference>
<dbReference type="AlphaFoldDB" id="A0A9N9RRE0"/>
<evidence type="ECO:0000313" key="4">
    <source>
        <dbReference type="Proteomes" id="UP001153620"/>
    </source>
</evidence>
<gene>
    <name evidence="3" type="ORF">CHIRRI_LOCUS4764</name>
</gene>
<dbReference type="Gene3D" id="2.170.140.10">
    <property type="entry name" value="Chitin binding domain"/>
    <property type="match status" value="1"/>
</dbReference>
<name>A0A9N9RRE0_9DIPT</name>
<protein>
    <recommendedName>
        <fullName evidence="2">Chitin-binding type-2 domain-containing protein</fullName>
    </recommendedName>
</protein>
<feature type="domain" description="Chitin-binding type-2" evidence="2">
    <location>
        <begin position="248"/>
        <end position="294"/>
    </location>
</feature>
<keyword evidence="4" id="KW-1185">Reference proteome</keyword>
<dbReference type="InterPro" id="IPR036508">
    <property type="entry name" value="Chitin-bd_dom_sf"/>
</dbReference>
<dbReference type="GO" id="GO:0005576">
    <property type="term" value="C:extracellular region"/>
    <property type="evidence" value="ECO:0007669"/>
    <property type="project" value="InterPro"/>
</dbReference>
<dbReference type="InterPro" id="IPR002557">
    <property type="entry name" value="Chitin-bd_dom"/>
</dbReference>
<dbReference type="SUPFAM" id="SSF57625">
    <property type="entry name" value="Invertebrate chitin-binding proteins"/>
    <property type="match status" value="2"/>
</dbReference>
<evidence type="ECO:0000313" key="3">
    <source>
        <dbReference type="EMBL" id="CAG9801844.1"/>
    </source>
</evidence>
<organism evidence="3 4">
    <name type="scientific">Chironomus riparius</name>
    <dbReference type="NCBI Taxonomy" id="315576"/>
    <lineage>
        <taxon>Eukaryota</taxon>
        <taxon>Metazoa</taxon>
        <taxon>Ecdysozoa</taxon>
        <taxon>Arthropoda</taxon>
        <taxon>Hexapoda</taxon>
        <taxon>Insecta</taxon>
        <taxon>Pterygota</taxon>
        <taxon>Neoptera</taxon>
        <taxon>Endopterygota</taxon>
        <taxon>Diptera</taxon>
        <taxon>Nematocera</taxon>
        <taxon>Chironomoidea</taxon>
        <taxon>Chironomidae</taxon>
        <taxon>Chironominae</taxon>
        <taxon>Chironomus</taxon>
    </lineage>
</organism>
<reference evidence="3" key="2">
    <citation type="submission" date="2022-10" db="EMBL/GenBank/DDBJ databases">
        <authorList>
            <consortium name="ENA_rothamsted_submissions"/>
            <consortium name="culmorum"/>
            <person name="King R."/>
        </authorList>
    </citation>
    <scope>NUCLEOTIDE SEQUENCE</scope>
</reference>
<dbReference type="Proteomes" id="UP001153620">
    <property type="component" value="Chromosome 2"/>
</dbReference>
<feature type="domain" description="Chitin-binding type-2" evidence="2">
    <location>
        <begin position="119"/>
        <end position="177"/>
    </location>
</feature>
<reference evidence="3" key="1">
    <citation type="submission" date="2022-01" db="EMBL/GenBank/DDBJ databases">
        <authorList>
            <person name="King R."/>
        </authorList>
    </citation>
    <scope>NUCLEOTIDE SEQUENCE</scope>
</reference>
<evidence type="ECO:0000256" key="1">
    <source>
        <dbReference type="SAM" id="SignalP"/>
    </source>
</evidence>
<accession>A0A9N9RRE0</accession>
<dbReference type="Pfam" id="PF01607">
    <property type="entry name" value="CBM_14"/>
    <property type="match status" value="2"/>
</dbReference>